<dbReference type="PANTHER" id="PTHR30163:SF8">
    <property type="entry name" value="LYTIC MUREIN TRANSGLYCOSYLASE"/>
    <property type="match status" value="1"/>
</dbReference>
<dbReference type="AlphaFoldDB" id="A0A495X9W1"/>
<dbReference type="OrthoDB" id="9796191at2"/>
<dbReference type="InterPro" id="IPR023346">
    <property type="entry name" value="Lysozyme-like_dom_sf"/>
</dbReference>
<feature type="domain" description="Transglycosylase SLT" evidence="2">
    <location>
        <begin position="193"/>
        <end position="255"/>
    </location>
</feature>
<dbReference type="GO" id="GO:0009253">
    <property type="term" value="P:peptidoglycan catabolic process"/>
    <property type="evidence" value="ECO:0007669"/>
    <property type="project" value="TreeGrafter"/>
</dbReference>
<gene>
    <name evidence="3" type="ORF">DFJ66_4054</name>
</gene>
<comment type="caution">
    <text evidence="3">The sequence shown here is derived from an EMBL/GenBank/DDBJ whole genome shotgun (WGS) entry which is preliminary data.</text>
</comment>
<sequence length="281" mass="28956">MVVPPPSKTTPPRAPARGRVGNLVGRLALVAILLAVVAGGAWALSVFNRPKLHDLADPPFPVPFQPVEPGSAAPGQAGGVPPQAAPSQESSGAEPLTAWSVAVSEKTDIPARALRAYAVADLIMQASEPGCRVSWATLAGIGRVESVHGTINGARLGEDGRPSKPIIGIPLDGRPGVKAINDSDGGTLDGDTTWDRAVGPMQFIPTTWVKYAARANGDGNPPDPQNIDDAALAAARYLCSGGRDLATGEGWWAAVLAYNQSVEYGQKVFSGADAYARASLG</sequence>
<dbReference type="PANTHER" id="PTHR30163">
    <property type="entry name" value="MEMBRANE-BOUND LYTIC MUREIN TRANSGLYCOSYLASE B"/>
    <property type="match status" value="1"/>
</dbReference>
<accession>A0A495X9W1</accession>
<keyword evidence="4" id="KW-1185">Reference proteome</keyword>
<dbReference type="InterPro" id="IPR043426">
    <property type="entry name" value="MltB-like"/>
</dbReference>
<dbReference type="Proteomes" id="UP000272729">
    <property type="component" value="Unassembled WGS sequence"/>
</dbReference>
<proteinExistence type="predicted"/>
<dbReference type="GO" id="GO:0008933">
    <property type="term" value="F:peptidoglycan lytic transglycosylase activity"/>
    <property type="evidence" value="ECO:0007669"/>
    <property type="project" value="TreeGrafter"/>
</dbReference>
<evidence type="ECO:0000313" key="3">
    <source>
        <dbReference type="EMBL" id="RKT70782.1"/>
    </source>
</evidence>
<dbReference type="EMBL" id="RBXR01000001">
    <property type="protein sequence ID" value="RKT70782.1"/>
    <property type="molecule type" value="Genomic_DNA"/>
</dbReference>
<dbReference type="SUPFAM" id="SSF53955">
    <property type="entry name" value="Lysozyme-like"/>
    <property type="match status" value="1"/>
</dbReference>
<name>A0A495X9W1_9PSEU</name>
<evidence type="ECO:0000313" key="4">
    <source>
        <dbReference type="Proteomes" id="UP000272729"/>
    </source>
</evidence>
<dbReference type="Pfam" id="PF13406">
    <property type="entry name" value="SLT_2"/>
    <property type="match status" value="1"/>
</dbReference>
<protein>
    <submittedName>
        <fullName evidence="3">Transglycosylase protein with SLT domain</fullName>
    </submittedName>
</protein>
<reference evidence="3 4" key="1">
    <citation type="submission" date="2018-10" db="EMBL/GenBank/DDBJ databases">
        <title>Sequencing the genomes of 1000 actinobacteria strains.</title>
        <authorList>
            <person name="Klenk H.-P."/>
        </authorList>
    </citation>
    <scope>NUCLEOTIDE SEQUENCE [LARGE SCALE GENOMIC DNA]</scope>
    <source>
        <strain evidence="3 4">DSM 43911</strain>
    </source>
</reference>
<dbReference type="InterPro" id="IPR031304">
    <property type="entry name" value="SLT_2"/>
</dbReference>
<organism evidence="3 4">
    <name type="scientific">Saccharothrix variisporea</name>
    <dbReference type="NCBI Taxonomy" id="543527"/>
    <lineage>
        <taxon>Bacteria</taxon>
        <taxon>Bacillati</taxon>
        <taxon>Actinomycetota</taxon>
        <taxon>Actinomycetes</taxon>
        <taxon>Pseudonocardiales</taxon>
        <taxon>Pseudonocardiaceae</taxon>
        <taxon>Saccharothrix</taxon>
    </lineage>
</organism>
<dbReference type="Gene3D" id="1.10.530.10">
    <property type="match status" value="1"/>
</dbReference>
<dbReference type="RefSeq" id="WP_121223211.1">
    <property type="nucleotide sequence ID" value="NZ_JBIUBA010000029.1"/>
</dbReference>
<feature type="region of interest" description="Disordered" evidence="1">
    <location>
        <begin position="63"/>
        <end position="93"/>
    </location>
</feature>
<evidence type="ECO:0000259" key="2">
    <source>
        <dbReference type="Pfam" id="PF13406"/>
    </source>
</evidence>
<evidence type="ECO:0000256" key="1">
    <source>
        <dbReference type="SAM" id="MobiDB-lite"/>
    </source>
</evidence>